<feature type="transmembrane region" description="Helical" evidence="1">
    <location>
        <begin position="68"/>
        <end position="87"/>
    </location>
</feature>
<name>A0A495VQI3_9PSEU</name>
<feature type="transmembrane region" description="Helical" evidence="1">
    <location>
        <begin position="159"/>
        <end position="177"/>
    </location>
</feature>
<dbReference type="EMBL" id="RBXO01000001">
    <property type="protein sequence ID" value="RKT51626.1"/>
    <property type="molecule type" value="Genomic_DNA"/>
</dbReference>
<feature type="transmembrane region" description="Helical" evidence="1">
    <location>
        <begin position="280"/>
        <end position="299"/>
    </location>
</feature>
<dbReference type="Proteomes" id="UP000282084">
    <property type="component" value="Unassembled WGS sequence"/>
</dbReference>
<protein>
    <submittedName>
        <fullName evidence="2">Uncharacterized protein</fullName>
    </submittedName>
</protein>
<dbReference type="OrthoDB" id="3328774at2"/>
<keyword evidence="3" id="KW-1185">Reference proteome</keyword>
<evidence type="ECO:0000256" key="1">
    <source>
        <dbReference type="SAM" id="Phobius"/>
    </source>
</evidence>
<keyword evidence="1" id="KW-0472">Membrane</keyword>
<feature type="transmembrane region" description="Helical" evidence="1">
    <location>
        <begin position="306"/>
        <end position="325"/>
    </location>
</feature>
<comment type="caution">
    <text evidence="2">The sequence shown here is derived from an EMBL/GenBank/DDBJ whole genome shotgun (WGS) entry which is preliminary data.</text>
</comment>
<dbReference type="RefSeq" id="WP_121000584.1">
    <property type="nucleotide sequence ID" value="NZ_RBXO01000001.1"/>
</dbReference>
<feature type="transmembrane region" description="Helical" evidence="1">
    <location>
        <begin position="337"/>
        <end position="355"/>
    </location>
</feature>
<accession>A0A495VQI3</accession>
<sequence>MKTGVTARVAQFRDRYWERGEPGRESPPALVAGLYRLWLVGLLLKLLGSSWDVAWHFKWLRDELAPPHVINTLGTVIVVGLTLFHTYTGYGVDRRSLRLMQWGTGIFLVALPIDLINHRVNGLDITSWSGSHALLYLGTAIMLAGALRGWVRLFPATAWRVPGLAALWFFFLENTWFPNQHQEYGVLEIASWDRGDPYAEPILLRFAADQIGRPVDRESIVQFSLPIPDWVYPVWGLVTAALVLVVARRTIGGRWAATAVAAGYVAYRCLIWPLLAGMDFPLSAVPLFLVLVGLAVDAAHLGRVPAPLAAVLGAAAVTGLGYGGIRAQQALDAAPPIDFTSAAVTFVALAALWTVGDLLARRRELAAGGAARVGAAPL</sequence>
<reference evidence="2 3" key="1">
    <citation type="submission" date="2018-10" db="EMBL/GenBank/DDBJ databases">
        <title>Sequencing the genomes of 1000 actinobacteria strains.</title>
        <authorList>
            <person name="Klenk H.-P."/>
        </authorList>
    </citation>
    <scope>NUCLEOTIDE SEQUENCE [LARGE SCALE GENOMIC DNA]</scope>
    <source>
        <strain evidence="2 3">DSM 43800</strain>
    </source>
</reference>
<evidence type="ECO:0000313" key="2">
    <source>
        <dbReference type="EMBL" id="RKT51626.1"/>
    </source>
</evidence>
<evidence type="ECO:0000313" key="3">
    <source>
        <dbReference type="Proteomes" id="UP000282084"/>
    </source>
</evidence>
<dbReference type="AlphaFoldDB" id="A0A495VQI3"/>
<feature type="transmembrane region" description="Helical" evidence="1">
    <location>
        <begin position="128"/>
        <end position="147"/>
    </location>
</feature>
<feature type="transmembrane region" description="Helical" evidence="1">
    <location>
        <begin position="99"/>
        <end position="116"/>
    </location>
</feature>
<feature type="transmembrane region" description="Helical" evidence="1">
    <location>
        <begin position="230"/>
        <end position="248"/>
    </location>
</feature>
<feature type="transmembrane region" description="Helical" evidence="1">
    <location>
        <begin position="29"/>
        <end position="48"/>
    </location>
</feature>
<organism evidence="2 3">
    <name type="scientific">Saccharothrix australiensis</name>
    <dbReference type="NCBI Taxonomy" id="2072"/>
    <lineage>
        <taxon>Bacteria</taxon>
        <taxon>Bacillati</taxon>
        <taxon>Actinomycetota</taxon>
        <taxon>Actinomycetes</taxon>
        <taxon>Pseudonocardiales</taxon>
        <taxon>Pseudonocardiaceae</taxon>
        <taxon>Saccharothrix</taxon>
    </lineage>
</organism>
<keyword evidence="1" id="KW-1133">Transmembrane helix</keyword>
<proteinExistence type="predicted"/>
<gene>
    <name evidence="2" type="ORF">C8E97_0105</name>
</gene>
<keyword evidence="1" id="KW-0812">Transmembrane</keyword>